<sequence>MKCKVQQPLKPNAKATNFWLIICTCRPTRVGSDFTALHPAINEWICTLRYFFPHRMLWGTLYTLRYKIIRL</sequence>
<dbReference type="EMBL" id="GBXM01007386">
    <property type="protein sequence ID" value="JAI01192.1"/>
    <property type="molecule type" value="Transcribed_RNA"/>
</dbReference>
<reference evidence="1" key="2">
    <citation type="journal article" date="2015" name="Fish Shellfish Immunol.">
        <title>Early steps in the European eel (Anguilla anguilla)-Vibrio vulnificus interaction in the gills: Role of the RtxA13 toxin.</title>
        <authorList>
            <person name="Callol A."/>
            <person name="Pajuelo D."/>
            <person name="Ebbesson L."/>
            <person name="Teles M."/>
            <person name="MacKenzie S."/>
            <person name="Amaro C."/>
        </authorList>
    </citation>
    <scope>NUCLEOTIDE SEQUENCE</scope>
</reference>
<protein>
    <submittedName>
        <fullName evidence="1">Uncharacterized protein</fullName>
    </submittedName>
</protein>
<organism evidence="1">
    <name type="scientific">Anguilla anguilla</name>
    <name type="common">European freshwater eel</name>
    <name type="synonym">Muraena anguilla</name>
    <dbReference type="NCBI Taxonomy" id="7936"/>
    <lineage>
        <taxon>Eukaryota</taxon>
        <taxon>Metazoa</taxon>
        <taxon>Chordata</taxon>
        <taxon>Craniata</taxon>
        <taxon>Vertebrata</taxon>
        <taxon>Euteleostomi</taxon>
        <taxon>Actinopterygii</taxon>
        <taxon>Neopterygii</taxon>
        <taxon>Teleostei</taxon>
        <taxon>Anguilliformes</taxon>
        <taxon>Anguillidae</taxon>
        <taxon>Anguilla</taxon>
    </lineage>
</organism>
<reference evidence="1" key="1">
    <citation type="submission" date="2014-11" db="EMBL/GenBank/DDBJ databases">
        <authorList>
            <person name="Amaro Gonzalez C."/>
        </authorList>
    </citation>
    <scope>NUCLEOTIDE SEQUENCE</scope>
</reference>
<proteinExistence type="predicted"/>
<accession>A0A0E9XFF3</accession>
<evidence type="ECO:0000313" key="1">
    <source>
        <dbReference type="EMBL" id="JAI01192.1"/>
    </source>
</evidence>
<dbReference type="AlphaFoldDB" id="A0A0E9XFF3"/>
<name>A0A0E9XFF3_ANGAN</name>